<organism evidence="2 3">
    <name type="scientific">Canavalia gladiata</name>
    <name type="common">Sword bean</name>
    <name type="synonym">Dolichos gladiatus</name>
    <dbReference type="NCBI Taxonomy" id="3824"/>
    <lineage>
        <taxon>Eukaryota</taxon>
        <taxon>Viridiplantae</taxon>
        <taxon>Streptophyta</taxon>
        <taxon>Embryophyta</taxon>
        <taxon>Tracheophyta</taxon>
        <taxon>Spermatophyta</taxon>
        <taxon>Magnoliopsida</taxon>
        <taxon>eudicotyledons</taxon>
        <taxon>Gunneridae</taxon>
        <taxon>Pentapetalae</taxon>
        <taxon>rosids</taxon>
        <taxon>fabids</taxon>
        <taxon>Fabales</taxon>
        <taxon>Fabaceae</taxon>
        <taxon>Papilionoideae</taxon>
        <taxon>50 kb inversion clade</taxon>
        <taxon>NPAAA clade</taxon>
        <taxon>indigoferoid/millettioid clade</taxon>
        <taxon>Phaseoleae</taxon>
        <taxon>Canavalia</taxon>
    </lineage>
</organism>
<name>A0AAN9MGK2_CANGL</name>
<dbReference type="EMBL" id="JAYMYQ010000002">
    <property type="protein sequence ID" value="KAK7351532.1"/>
    <property type="molecule type" value="Genomic_DNA"/>
</dbReference>
<feature type="compositionally biased region" description="Basic and acidic residues" evidence="1">
    <location>
        <begin position="44"/>
        <end position="66"/>
    </location>
</feature>
<evidence type="ECO:0000313" key="3">
    <source>
        <dbReference type="Proteomes" id="UP001367508"/>
    </source>
</evidence>
<reference evidence="2 3" key="1">
    <citation type="submission" date="2024-01" db="EMBL/GenBank/DDBJ databases">
        <title>The genomes of 5 underutilized Papilionoideae crops provide insights into root nodulation and disease resistanc.</title>
        <authorList>
            <person name="Jiang F."/>
        </authorList>
    </citation>
    <scope>NUCLEOTIDE SEQUENCE [LARGE SCALE GENOMIC DNA]</scope>
    <source>
        <strain evidence="2">LVBAO_FW01</strain>
        <tissue evidence="2">Leaves</tissue>
    </source>
</reference>
<feature type="region of interest" description="Disordered" evidence="1">
    <location>
        <begin position="36"/>
        <end position="66"/>
    </location>
</feature>
<sequence>MSGLSSFQSEWRRLWPVAILATCHSYIYANVRQTSNPKSSFTAKDSKELASNRTARDGRMHVPLDS</sequence>
<proteinExistence type="predicted"/>
<protein>
    <submittedName>
        <fullName evidence="2">Uncharacterized protein</fullName>
    </submittedName>
</protein>
<evidence type="ECO:0000313" key="2">
    <source>
        <dbReference type="EMBL" id="KAK7351532.1"/>
    </source>
</evidence>
<accession>A0AAN9MGK2</accession>
<evidence type="ECO:0000256" key="1">
    <source>
        <dbReference type="SAM" id="MobiDB-lite"/>
    </source>
</evidence>
<gene>
    <name evidence="2" type="ORF">VNO77_11064</name>
</gene>
<keyword evidence="3" id="KW-1185">Reference proteome</keyword>
<dbReference type="AlphaFoldDB" id="A0AAN9MGK2"/>
<dbReference type="Proteomes" id="UP001367508">
    <property type="component" value="Unassembled WGS sequence"/>
</dbReference>
<comment type="caution">
    <text evidence="2">The sequence shown here is derived from an EMBL/GenBank/DDBJ whole genome shotgun (WGS) entry which is preliminary data.</text>
</comment>